<dbReference type="Proteomes" id="UP001196413">
    <property type="component" value="Unassembled WGS sequence"/>
</dbReference>
<reference evidence="1" key="1">
    <citation type="submission" date="2021-06" db="EMBL/GenBank/DDBJ databases">
        <title>Parelaphostrongylus tenuis whole genome reference sequence.</title>
        <authorList>
            <person name="Garwood T.J."/>
            <person name="Larsen P.A."/>
            <person name="Fountain-Jones N.M."/>
            <person name="Garbe J.R."/>
            <person name="Macchietto M.G."/>
            <person name="Kania S.A."/>
            <person name="Gerhold R.W."/>
            <person name="Richards J.E."/>
            <person name="Wolf T.M."/>
        </authorList>
    </citation>
    <scope>NUCLEOTIDE SEQUENCE</scope>
    <source>
        <strain evidence="1">MNPRO001-30</strain>
        <tissue evidence="1">Meninges</tissue>
    </source>
</reference>
<accession>A0AAD5MY95</accession>
<proteinExistence type="predicted"/>
<gene>
    <name evidence="1" type="ORF">KIN20_013535</name>
</gene>
<evidence type="ECO:0000313" key="1">
    <source>
        <dbReference type="EMBL" id="KAJ1355939.1"/>
    </source>
</evidence>
<name>A0AAD5MY95_PARTN</name>
<protein>
    <submittedName>
        <fullName evidence="1">Uncharacterized protein</fullName>
    </submittedName>
</protein>
<comment type="caution">
    <text evidence="1">The sequence shown here is derived from an EMBL/GenBank/DDBJ whole genome shotgun (WGS) entry which is preliminary data.</text>
</comment>
<organism evidence="1 2">
    <name type="scientific">Parelaphostrongylus tenuis</name>
    <name type="common">Meningeal worm</name>
    <dbReference type="NCBI Taxonomy" id="148309"/>
    <lineage>
        <taxon>Eukaryota</taxon>
        <taxon>Metazoa</taxon>
        <taxon>Ecdysozoa</taxon>
        <taxon>Nematoda</taxon>
        <taxon>Chromadorea</taxon>
        <taxon>Rhabditida</taxon>
        <taxon>Rhabditina</taxon>
        <taxon>Rhabditomorpha</taxon>
        <taxon>Strongyloidea</taxon>
        <taxon>Metastrongylidae</taxon>
        <taxon>Parelaphostrongylus</taxon>
    </lineage>
</organism>
<dbReference type="AlphaFoldDB" id="A0AAD5MY95"/>
<sequence>MTRGGYAVVETVGQMWRDHRRFAIHVLKDLGLSKDITERRDVFDVGVGSVISQLMLDYRYEGENLAEFRELKRMVSDHMNEISKPSNFTVLLPMVKDPPAFEKQMEDDPGWILHWPC</sequence>
<keyword evidence="2" id="KW-1185">Reference proteome</keyword>
<evidence type="ECO:0000313" key="2">
    <source>
        <dbReference type="Proteomes" id="UP001196413"/>
    </source>
</evidence>
<dbReference type="EMBL" id="JAHQIW010002644">
    <property type="protein sequence ID" value="KAJ1355939.1"/>
    <property type="molecule type" value="Genomic_DNA"/>
</dbReference>